<feature type="non-terminal residue" evidence="2">
    <location>
        <position position="1"/>
    </location>
</feature>
<dbReference type="InterPro" id="IPR002469">
    <property type="entry name" value="Peptidase_S9B_N"/>
</dbReference>
<dbReference type="Pfam" id="PF00930">
    <property type="entry name" value="DPPIV_N"/>
    <property type="match status" value="1"/>
</dbReference>
<sequence>LFPWVEYIVRFGWCPDGRSVWVQFLDRTQRKTAIVKIPISNFMSSSEYEESGGELDDLCISRIEIIFEETSDVWINVTNIFYFFNDDGIYHKAEDADLSSTPTILYDQQTSCTKLFITSEKSGYRHLYLVEKPSAESPDYYVRSITSGNWPIVDRPIYVDTKKELVYFTARKDTPLETHLYAASYAENADPSTVIRLTELGYSHTVVMDSKCE</sequence>
<dbReference type="PANTHER" id="PTHR11731:SF193">
    <property type="entry name" value="DIPEPTIDYL PEPTIDASE 9"/>
    <property type="match status" value="1"/>
</dbReference>
<feature type="domain" description="Dipeptidylpeptidase IV N-terminal" evidence="1">
    <location>
        <begin position="5"/>
        <end position="211"/>
    </location>
</feature>
<proteinExistence type="predicted"/>
<accession>A0A9N9P0X4</accession>
<reference evidence="2" key="1">
    <citation type="submission" date="2021-06" db="EMBL/GenBank/DDBJ databases">
        <authorList>
            <person name="Kallberg Y."/>
            <person name="Tangrot J."/>
            <person name="Rosling A."/>
        </authorList>
    </citation>
    <scope>NUCLEOTIDE SEQUENCE</scope>
    <source>
        <strain evidence="2">CL551</strain>
    </source>
</reference>
<organism evidence="2 3">
    <name type="scientific">Acaulospora morrowiae</name>
    <dbReference type="NCBI Taxonomy" id="94023"/>
    <lineage>
        <taxon>Eukaryota</taxon>
        <taxon>Fungi</taxon>
        <taxon>Fungi incertae sedis</taxon>
        <taxon>Mucoromycota</taxon>
        <taxon>Glomeromycotina</taxon>
        <taxon>Glomeromycetes</taxon>
        <taxon>Diversisporales</taxon>
        <taxon>Acaulosporaceae</taxon>
        <taxon>Acaulospora</taxon>
    </lineage>
</organism>
<protein>
    <submittedName>
        <fullName evidence="2">6173_t:CDS:1</fullName>
    </submittedName>
</protein>
<dbReference type="GO" id="GO:0008239">
    <property type="term" value="F:dipeptidyl-peptidase activity"/>
    <property type="evidence" value="ECO:0007669"/>
    <property type="project" value="TreeGrafter"/>
</dbReference>
<dbReference type="Proteomes" id="UP000789342">
    <property type="component" value="Unassembled WGS sequence"/>
</dbReference>
<evidence type="ECO:0000259" key="1">
    <source>
        <dbReference type="Pfam" id="PF00930"/>
    </source>
</evidence>
<evidence type="ECO:0000313" key="2">
    <source>
        <dbReference type="EMBL" id="CAG8779451.1"/>
    </source>
</evidence>
<gene>
    <name evidence="2" type="ORF">AMORRO_LOCUS17202</name>
</gene>
<dbReference type="OrthoDB" id="16520at2759"/>
<dbReference type="AlphaFoldDB" id="A0A9N9P0X4"/>
<evidence type="ECO:0000313" key="3">
    <source>
        <dbReference type="Proteomes" id="UP000789342"/>
    </source>
</evidence>
<dbReference type="GO" id="GO:0006508">
    <property type="term" value="P:proteolysis"/>
    <property type="evidence" value="ECO:0007669"/>
    <property type="project" value="InterPro"/>
</dbReference>
<dbReference type="PANTHER" id="PTHR11731">
    <property type="entry name" value="PROTEASE FAMILY S9B,C DIPEPTIDYL-PEPTIDASE IV-RELATED"/>
    <property type="match status" value="1"/>
</dbReference>
<comment type="caution">
    <text evidence="2">The sequence shown here is derived from an EMBL/GenBank/DDBJ whole genome shotgun (WGS) entry which is preliminary data.</text>
</comment>
<feature type="non-terminal residue" evidence="2">
    <location>
        <position position="213"/>
    </location>
</feature>
<dbReference type="Gene3D" id="2.140.10.30">
    <property type="entry name" value="Dipeptidylpeptidase IV, N-terminal domain"/>
    <property type="match status" value="1"/>
</dbReference>
<dbReference type="EMBL" id="CAJVPV010051509">
    <property type="protein sequence ID" value="CAG8779451.1"/>
    <property type="molecule type" value="Genomic_DNA"/>
</dbReference>
<dbReference type="InterPro" id="IPR050278">
    <property type="entry name" value="Serine_Prot_S9B/DPPIV"/>
</dbReference>
<keyword evidence="3" id="KW-1185">Reference proteome</keyword>
<name>A0A9N9P0X4_9GLOM</name>
<dbReference type="SUPFAM" id="SSF82171">
    <property type="entry name" value="DPP6 N-terminal domain-like"/>
    <property type="match status" value="1"/>
</dbReference>